<evidence type="ECO:0000256" key="5">
    <source>
        <dbReference type="ARBA" id="ARBA00022490"/>
    </source>
</evidence>
<evidence type="ECO:0000256" key="2">
    <source>
        <dbReference type="ARBA" id="ARBA00004496"/>
    </source>
</evidence>
<proteinExistence type="inferred from homology"/>
<evidence type="ECO:0000313" key="9">
    <source>
        <dbReference type="EMBL" id="CAE0487072.1"/>
    </source>
</evidence>
<dbReference type="AlphaFoldDB" id="A0A6S8HAE7"/>
<dbReference type="InterPro" id="IPR016024">
    <property type="entry name" value="ARM-type_fold"/>
</dbReference>
<dbReference type="GO" id="GO:0005049">
    <property type="term" value="F:nuclear export signal receptor activity"/>
    <property type="evidence" value="ECO:0007669"/>
    <property type="project" value="InterPro"/>
</dbReference>
<evidence type="ECO:0000256" key="1">
    <source>
        <dbReference type="ARBA" id="ARBA00004123"/>
    </source>
</evidence>
<comment type="subcellular location">
    <subcellularLocation>
        <location evidence="2">Cytoplasm</location>
    </subcellularLocation>
    <subcellularLocation>
        <location evidence="1">Nucleus</location>
    </subcellularLocation>
</comment>
<keyword evidence="6" id="KW-0653">Protein transport</keyword>
<dbReference type="GO" id="GO:0005643">
    <property type="term" value="C:nuclear pore"/>
    <property type="evidence" value="ECO:0007669"/>
    <property type="project" value="TreeGrafter"/>
</dbReference>
<sequence>MDLASLQNLEVACERLYLAQSGPERAQMESMLGVFGQSTEYVPYLKQILDTSSSPYAQHMVATSLLKIATEHSLSPAMRTEMKAYFLTYLDSKGEALQHFVAVQLVQLLCRTVKLGWYDNESQRTIVEDCKLLLEKNSPAHYIMGLRILNNLVVEMNTPTPGRTLTQHRKVAVNFRDTALIKVWQLSLSAISDMAAKGAVDKLKEQGLQLCSLCLSYDFVGTCLDDSSEELCTIQVPSTWRSTIEDPKTTQLLLDYYSSTTPPLSSTALECLVRLASVRRSLFAGDTERSRFLNRLVAGTRDILRTKRGLVEHDNYHEFCRLLGRLKTNYQLSELVAVEGYTEWIQLVADLTIHSLTFWQWASSSVYYLLGLWSRLVSSMPYLKGDSPSLLETNVPAITQAYITTRLESVAMVMQNCLLEDMLDNEEQLTEQLDALPYLVRFQYDKSAAFITQLVDPLVAAFKQAALVALPGPQLVVLEGQLTWLVYIIGSIIKGRLSSSSAESQETIDGDLASRVFGVLAVADEGFHTQRYGEVSRQRLDTALLHFFQCFRKVYIGEQVMHSSKVYTRLADSVGLADHPAVLNVMLAKVAKNLQVYGSSENLVHLTLTLFQDLASGYMSGKLLMKLDSISFLLAHHTADHFAFLDHPANTRNRTTYYSTLAKLLFMDEQPLRFKAFVAPITTVLLALAAASNGGTSPTSLRANVPKATVIGLFRDIRGITAATASRRTYGQLFDWLYPTHFPTIRCCLEAYADSPDVTTPLLKFMAEFVFNKSTRLTFESSSPNGILLFREASRVIVAYGKHILAAGAALPNTYDNKYKGIWICLLILSRAMSGNYVNFGVFELYGDPALKEALEMALRLVLSIPLPDILAFRKLSRAYFTLLEVLAHNHTGTVAAQSTSTFTFLLSSLEAGLKSLDVAISSASAAAVDNIAGFYFRNVVQGVIDGPVPAGTVEIAEHARAAPQLFPELLRTLFEVVLFEECSNQWSLSRPMLSLILINEQIYNDLKAQIVASQPNERQAHLATCMDKLMVDVGRNLEPKNRDKFTQNVTLVRHEYRMKS</sequence>
<keyword evidence="7" id="KW-0539">Nucleus</keyword>
<dbReference type="Pfam" id="PF25795">
    <property type="entry name" value="TPR_XPO7"/>
    <property type="match status" value="1"/>
</dbReference>
<keyword evidence="4" id="KW-0813">Transport</keyword>
<dbReference type="FunFam" id="1.25.10.10:FF:000158">
    <property type="entry name" value="ARM repeat superfamily protein"/>
    <property type="match status" value="1"/>
</dbReference>
<evidence type="ECO:0000256" key="6">
    <source>
        <dbReference type="ARBA" id="ARBA00022927"/>
    </source>
</evidence>
<dbReference type="InterPro" id="IPR057947">
    <property type="entry name" value="TPR_XPO7/RBP17"/>
</dbReference>
<evidence type="ECO:0000313" key="10">
    <source>
        <dbReference type="EMBL" id="CAE0487073.1"/>
    </source>
</evidence>
<dbReference type="GO" id="GO:0005737">
    <property type="term" value="C:cytoplasm"/>
    <property type="evidence" value="ECO:0007669"/>
    <property type="project" value="UniProtKB-SubCell"/>
</dbReference>
<evidence type="ECO:0000256" key="4">
    <source>
        <dbReference type="ARBA" id="ARBA00022448"/>
    </source>
</evidence>
<evidence type="ECO:0000256" key="7">
    <source>
        <dbReference type="ARBA" id="ARBA00023242"/>
    </source>
</evidence>
<evidence type="ECO:0000259" key="8">
    <source>
        <dbReference type="Pfam" id="PF25795"/>
    </source>
</evidence>
<dbReference type="GO" id="GO:0006611">
    <property type="term" value="P:protein export from nucleus"/>
    <property type="evidence" value="ECO:0007669"/>
    <property type="project" value="TreeGrafter"/>
</dbReference>
<comment type="similarity">
    <text evidence="3">Belongs to the exportin family.</text>
</comment>
<dbReference type="SUPFAM" id="SSF48371">
    <property type="entry name" value="ARM repeat"/>
    <property type="match status" value="1"/>
</dbReference>
<evidence type="ECO:0000256" key="3">
    <source>
        <dbReference type="ARBA" id="ARBA00009466"/>
    </source>
</evidence>
<dbReference type="PANTHER" id="PTHR12596">
    <property type="entry name" value="EXPORTIN 4,7-RELATED"/>
    <property type="match status" value="1"/>
</dbReference>
<dbReference type="InterPro" id="IPR011989">
    <property type="entry name" value="ARM-like"/>
</dbReference>
<dbReference type="PANTHER" id="PTHR12596:SF2">
    <property type="entry name" value="EXPORTIN-7 ISOFORM X1"/>
    <property type="match status" value="1"/>
</dbReference>
<keyword evidence="5" id="KW-0963">Cytoplasm</keyword>
<dbReference type="EMBL" id="HBIP01004410">
    <property type="protein sequence ID" value="CAE0487073.1"/>
    <property type="molecule type" value="Transcribed_RNA"/>
</dbReference>
<accession>A0A6S8HAE7</accession>
<reference evidence="10" key="1">
    <citation type="submission" date="2021-01" db="EMBL/GenBank/DDBJ databases">
        <authorList>
            <person name="Corre E."/>
            <person name="Pelletier E."/>
            <person name="Niang G."/>
            <person name="Scheremetjew M."/>
            <person name="Finn R."/>
            <person name="Kale V."/>
            <person name="Holt S."/>
            <person name="Cochrane G."/>
            <person name="Meng A."/>
            <person name="Brown T."/>
            <person name="Cohen L."/>
        </authorList>
    </citation>
    <scope>NUCLEOTIDE SEQUENCE</scope>
    <source>
        <strain evidence="10">CCMP1320</strain>
    </source>
</reference>
<feature type="domain" description="Exportin-7/Ran-binding protein 17 TPR repeats" evidence="8">
    <location>
        <begin position="414"/>
        <end position="652"/>
    </location>
</feature>
<protein>
    <recommendedName>
        <fullName evidence="8">Exportin-7/Ran-binding protein 17 TPR repeats domain-containing protein</fullName>
    </recommendedName>
</protein>
<organism evidence="10">
    <name type="scientific">Dunaliella tertiolecta</name>
    <name type="common">Green alga</name>
    <dbReference type="NCBI Taxonomy" id="3047"/>
    <lineage>
        <taxon>Eukaryota</taxon>
        <taxon>Viridiplantae</taxon>
        <taxon>Chlorophyta</taxon>
        <taxon>core chlorophytes</taxon>
        <taxon>Chlorophyceae</taxon>
        <taxon>CS clade</taxon>
        <taxon>Chlamydomonadales</taxon>
        <taxon>Dunaliellaceae</taxon>
        <taxon>Dunaliella</taxon>
    </lineage>
</organism>
<dbReference type="Gene3D" id="1.25.10.10">
    <property type="entry name" value="Leucine-rich Repeat Variant"/>
    <property type="match status" value="1"/>
</dbReference>
<dbReference type="InterPro" id="IPR044189">
    <property type="entry name" value="XPO4/7-like"/>
</dbReference>
<dbReference type="EMBL" id="HBIP01004409">
    <property type="protein sequence ID" value="CAE0487072.1"/>
    <property type="molecule type" value="Transcribed_RNA"/>
</dbReference>
<gene>
    <name evidence="9" type="ORF">DTER00134_LOCUS2116</name>
    <name evidence="10" type="ORF">DTER00134_LOCUS2117</name>
</gene>
<name>A0A6S8HAE7_DUNTE</name>